<reference evidence="3 4" key="1">
    <citation type="submission" date="2024-01" db="EMBL/GenBank/DDBJ databases">
        <title>The genomes of 5 underutilized Papilionoideae crops provide insights into root nodulation and disease resistanc.</title>
        <authorList>
            <person name="Yuan L."/>
        </authorList>
    </citation>
    <scope>NUCLEOTIDE SEQUENCE [LARGE SCALE GENOMIC DNA]</scope>
    <source>
        <strain evidence="3">ZHUSHIDOU_FW_LH</strain>
        <tissue evidence="3">Leaf</tissue>
    </source>
</reference>
<dbReference type="PANTHER" id="PTHR33159:SF101">
    <property type="entry name" value="OS04G0379600 PROTEIN"/>
    <property type="match status" value="1"/>
</dbReference>
<sequence length="240" mass="27134">MFGYDFGGVLYVPKKTILYGYDFAAKLNFLILLFHSHVPKFGNWEEADNIPYTACFENARKEKGGGVMINPNDPMENPEAFNMCKGGYQHVDANNEVKAYHNHSHKQSSLEKRNHTLGHVHHRSRGRQGSVMSGFSSSSHKSHKRGGNSFDEPHRNHQATTVPKFGNWDVMDPNSGEGYSDIFTKIKEEKHSAPSHISNMSTQPLNNSCTKILLLFVLKRNQMNVDLVLTLGHETLFCLE</sequence>
<feature type="compositionally biased region" description="Low complexity" evidence="1">
    <location>
        <begin position="129"/>
        <end position="139"/>
    </location>
</feature>
<dbReference type="InterPro" id="IPR008700">
    <property type="entry name" value="TypeIII_avirulence_cleave"/>
</dbReference>
<dbReference type="InterPro" id="IPR040387">
    <property type="entry name" value="RIN4/NOI4"/>
</dbReference>
<accession>A0AAN9E644</accession>
<gene>
    <name evidence="3" type="ORF">RIF29_40776</name>
</gene>
<dbReference type="PANTHER" id="PTHR33159">
    <property type="entry name" value="RPM1-INTERACTING PROTEIN 4 (RIN4) FAMILY PROTEIN"/>
    <property type="match status" value="1"/>
</dbReference>
<proteinExistence type="predicted"/>
<feature type="domain" description="RIN4 pathogenic type III effector avirulence factor Avr cleavage site" evidence="2">
    <location>
        <begin position="158"/>
        <end position="190"/>
    </location>
</feature>
<feature type="domain" description="RIN4 pathogenic type III effector avirulence factor Avr cleavage site" evidence="2">
    <location>
        <begin position="35"/>
        <end position="63"/>
    </location>
</feature>
<evidence type="ECO:0000313" key="3">
    <source>
        <dbReference type="EMBL" id="KAK7245922.1"/>
    </source>
</evidence>
<dbReference type="AlphaFoldDB" id="A0AAN9E644"/>
<evidence type="ECO:0000256" key="1">
    <source>
        <dbReference type="SAM" id="MobiDB-lite"/>
    </source>
</evidence>
<dbReference type="EMBL" id="JAYWIO010000008">
    <property type="protein sequence ID" value="KAK7245922.1"/>
    <property type="molecule type" value="Genomic_DNA"/>
</dbReference>
<evidence type="ECO:0000313" key="4">
    <source>
        <dbReference type="Proteomes" id="UP001372338"/>
    </source>
</evidence>
<keyword evidence="4" id="KW-1185">Reference proteome</keyword>
<name>A0AAN9E644_CROPI</name>
<dbReference type="Proteomes" id="UP001372338">
    <property type="component" value="Unassembled WGS sequence"/>
</dbReference>
<evidence type="ECO:0000259" key="2">
    <source>
        <dbReference type="Pfam" id="PF05627"/>
    </source>
</evidence>
<dbReference type="Pfam" id="PF05627">
    <property type="entry name" value="AvrRpt-cleavage"/>
    <property type="match status" value="2"/>
</dbReference>
<protein>
    <recommendedName>
        <fullName evidence="2">RIN4 pathogenic type III effector avirulence factor Avr cleavage site domain-containing protein</fullName>
    </recommendedName>
</protein>
<comment type="caution">
    <text evidence="3">The sequence shown here is derived from an EMBL/GenBank/DDBJ whole genome shotgun (WGS) entry which is preliminary data.</text>
</comment>
<feature type="region of interest" description="Disordered" evidence="1">
    <location>
        <begin position="121"/>
        <end position="168"/>
    </location>
</feature>
<organism evidence="3 4">
    <name type="scientific">Crotalaria pallida</name>
    <name type="common">Smooth rattlebox</name>
    <name type="synonym">Crotalaria striata</name>
    <dbReference type="NCBI Taxonomy" id="3830"/>
    <lineage>
        <taxon>Eukaryota</taxon>
        <taxon>Viridiplantae</taxon>
        <taxon>Streptophyta</taxon>
        <taxon>Embryophyta</taxon>
        <taxon>Tracheophyta</taxon>
        <taxon>Spermatophyta</taxon>
        <taxon>Magnoliopsida</taxon>
        <taxon>eudicotyledons</taxon>
        <taxon>Gunneridae</taxon>
        <taxon>Pentapetalae</taxon>
        <taxon>rosids</taxon>
        <taxon>fabids</taxon>
        <taxon>Fabales</taxon>
        <taxon>Fabaceae</taxon>
        <taxon>Papilionoideae</taxon>
        <taxon>50 kb inversion clade</taxon>
        <taxon>genistoids sensu lato</taxon>
        <taxon>core genistoids</taxon>
        <taxon>Crotalarieae</taxon>
        <taxon>Crotalaria</taxon>
    </lineage>
</organism>
<dbReference type="GO" id="GO:0005886">
    <property type="term" value="C:plasma membrane"/>
    <property type="evidence" value="ECO:0007669"/>
    <property type="project" value="TreeGrafter"/>
</dbReference>